<dbReference type="RefSeq" id="WP_099198510.1">
    <property type="nucleotide sequence ID" value="NZ_NHZO01000088.1"/>
</dbReference>
<dbReference type="AlphaFoldDB" id="A0A2G1XME4"/>
<comment type="caution">
    <text evidence="1">The sequence shown here is derived from an EMBL/GenBank/DDBJ whole genome shotgun (WGS) entry which is preliminary data.</text>
</comment>
<evidence type="ECO:0000313" key="2">
    <source>
        <dbReference type="Proteomes" id="UP000222531"/>
    </source>
</evidence>
<sequence>MDGELQVLGVFEGLFELALRCFQLFGQSVEHRAYQPALGVDVVVVLAQRVELRHGLVGRFALLRVVQLGGYLVVYTSPGSAGPTADISPPVSSLLELRALEIP</sequence>
<dbReference type="Proteomes" id="UP000222531">
    <property type="component" value="Unassembled WGS sequence"/>
</dbReference>
<accession>A0A2G1XME4</accession>
<protein>
    <submittedName>
        <fullName evidence="1">Uncharacterized protein</fullName>
    </submittedName>
</protein>
<organism evidence="1 2">
    <name type="scientific">Streptomyces cinnamoneus</name>
    <name type="common">Streptoverticillium cinnamoneum</name>
    <dbReference type="NCBI Taxonomy" id="53446"/>
    <lineage>
        <taxon>Bacteria</taxon>
        <taxon>Bacillati</taxon>
        <taxon>Actinomycetota</taxon>
        <taxon>Actinomycetes</taxon>
        <taxon>Kitasatosporales</taxon>
        <taxon>Streptomycetaceae</taxon>
        <taxon>Streptomyces</taxon>
        <taxon>Streptomyces cinnamoneus group</taxon>
    </lineage>
</organism>
<keyword evidence="2" id="KW-1185">Reference proteome</keyword>
<gene>
    <name evidence="1" type="ORF">BLA24_08305</name>
</gene>
<name>A0A2G1XME4_STRCJ</name>
<dbReference type="EMBL" id="NHZO01000088">
    <property type="protein sequence ID" value="PHQ52309.1"/>
    <property type="molecule type" value="Genomic_DNA"/>
</dbReference>
<reference evidence="1 2" key="1">
    <citation type="journal article" date="2017" name="Biochemistry">
        <title>Identification of the Biosynthetic Pathway for the Antibiotic Bicyclomycin.</title>
        <authorList>
            <person name="Patteson J."/>
            <person name="Cai W."/>
            <person name="Johnson R.A."/>
            <person name="Santa Maria K."/>
            <person name="Li B."/>
        </authorList>
    </citation>
    <scope>NUCLEOTIDE SEQUENCE [LARGE SCALE GENOMIC DNA]</scope>
    <source>
        <strain evidence="1 2">ATCC 21532</strain>
    </source>
</reference>
<evidence type="ECO:0000313" key="1">
    <source>
        <dbReference type="EMBL" id="PHQ52309.1"/>
    </source>
</evidence>
<proteinExistence type="predicted"/>